<dbReference type="GO" id="GO:0006783">
    <property type="term" value="P:heme biosynthetic process"/>
    <property type="evidence" value="ECO:0007669"/>
    <property type="project" value="TreeGrafter"/>
</dbReference>
<keyword evidence="1" id="KW-0285">Flavoprotein</keyword>
<accession>A0A0D6JL12</accession>
<organism evidence="4 5">
    <name type="scientific">Candidatus Filomicrobium marinum</name>
    <dbReference type="NCBI Taxonomy" id="1608628"/>
    <lineage>
        <taxon>Bacteria</taxon>
        <taxon>Pseudomonadati</taxon>
        <taxon>Pseudomonadota</taxon>
        <taxon>Alphaproteobacteria</taxon>
        <taxon>Hyphomicrobiales</taxon>
        <taxon>Hyphomicrobiaceae</taxon>
        <taxon>Filomicrobium</taxon>
    </lineage>
</organism>
<dbReference type="Proteomes" id="UP000033187">
    <property type="component" value="Chromosome 1"/>
</dbReference>
<gene>
    <name evidence="4" type="ORF">YBN1229_v1_3778</name>
</gene>
<dbReference type="InterPro" id="IPR008254">
    <property type="entry name" value="Flavodoxin/NO_synth"/>
</dbReference>
<dbReference type="Gene3D" id="3.40.50.360">
    <property type="match status" value="1"/>
</dbReference>
<dbReference type="InterPro" id="IPR026816">
    <property type="entry name" value="Flavodoxin_dom"/>
</dbReference>
<protein>
    <submittedName>
        <fullName evidence="4">Protoporphyrinogen oxidase</fullName>
    </submittedName>
</protein>
<dbReference type="AlphaFoldDB" id="A0A0D6JL12"/>
<dbReference type="InterPro" id="IPR052200">
    <property type="entry name" value="Protoporphyrinogen_IX_DH"/>
</dbReference>
<proteinExistence type="predicted"/>
<dbReference type="PROSITE" id="PS50902">
    <property type="entry name" value="FLAVODOXIN_LIKE"/>
    <property type="match status" value="1"/>
</dbReference>
<evidence type="ECO:0000313" key="4">
    <source>
        <dbReference type="EMBL" id="CPR22345.1"/>
    </source>
</evidence>
<dbReference type="RefSeq" id="WP_046479428.1">
    <property type="nucleotide sequence ID" value="NZ_LN829118.1"/>
</dbReference>
<dbReference type="KEGG" id="fil:BN1229_v1_3788"/>
<evidence type="ECO:0000259" key="3">
    <source>
        <dbReference type="PROSITE" id="PS50902"/>
    </source>
</evidence>
<keyword evidence="2" id="KW-0288">FMN</keyword>
<evidence type="ECO:0000256" key="1">
    <source>
        <dbReference type="ARBA" id="ARBA00022630"/>
    </source>
</evidence>
<dbReference type="SUPFAM" id="SSF52218">
    <property type="entry name" value="Flavoproteins"/>
    <property type="match status" value="1"/>
</dbReference>
<name>A0A0D6JL12_9HYPH</name>
<reference evidence="5" key="1">
    <citation type="submission" date="2015-02" db="EMBL/GenBank/DDBJ databases">
        <authorList>
            <person name="Chooi Y.-H."/>
        </authorList>
    </citation>
    <scope>NUCLEOTIDE SEQUENCE [LARGE SCALE GENOMIC DNA]</scope>
    <source>
        <strain evidence="5">strain Y</strain>
    </source>
</reference>
<sequence length="190" mass="21797">MKVLIAYGSVEGQTRKIAERIAERIRNRGEESTLYDTECRPRHLAVDVFDAVIVASSVHQALHQISVRDFVAAHRALLEDIPSAFVSVSLSSAFRNGGTDAQNYVDYFFENTGWHPTYYIKVAGALRYSEYDFFKEQILRHAVFKDRLEIVDGHDHEFTDWSEVNEFIDRFLQHTKARSRTSPVPTASKN</sequence>
<dbReference type="PANTHER" id="PTHR38030">
    <property type="entry name" value="PROTOPORPHYRINOGEN IX DEHYDROGENASE [MENAQUINONE]"/>
    <property type="match status" value="1"/>
</dbReference>
<dbReference type="OrthoDB" id="9795729at2"/>
<dbReference type="InterPro" id="IPR029039">
    <property type="entry name" value="Flavoprotein-like_sf"/>
</dbReference>
<dbReference type="GO" id="GO:0010181">
    <property type="term" value="F:FMN binding"/>
    <property type="evidence" value="ECO:0007669"/>
    <property type="project" value="InterPro"/>
</dbReference>
<dbReference type="PANTHER" id="PTHR38030:SF2">
    <property type="entry name" value="PROTOPORPHYRINOGEN IX DEHYDROGENASE [QUINONE]"/>
    <property type="match status" value="1"/>
</dbReference>
<keyword evidence="5" id="KW-1185">Reference proteome</keyword>
<dbReference type="Pfam" id="PF12724">
    <property type="entry name" value="Flavodoxin_5"/>
    <property type="match status" value="1"/>
</dbReference>
<dbReference type="EMBL" id="LN829119">
    <property type="protein sequence ID" value="CPR22345.1"/>
    <property type="molecule type" value="Genomic_DNA"/>
</dbReference>
<evidence type="ECO:0000313" key="5">
    <source>
        <dbReference type="Proteomes" id="UP000033187"/>
    </source>
</evidence>
<evidence type="ECO:0000256" key="2">
    <source>
        <dbReference type="ARBA" id="ARBA00022643"/>
    </source>
</evidence>
<dbReference type="GO" id="GO:0070819">
    <property type="term" value="F:menaquinone-dependent protoporphyrinogen oxidase activity"/>
    <property type="evidence" value="ECO:0007669"/>
    <property type="project" value="TreeGrafter"/>
</dbReference>
<feature type="domain" description="Flavodoxin-like" evidence="3">
    <location>
        <begin position="3"/>
        <end position="166"/>
    </location>
</feature>
<dbReference type="KEGG" id="fiy:BN1229_v1_3778"/>